<dbReference type="Gene3D" id="3.90.550.10">
    <property type="entry name" value="Spore Coat Polysaccharide Biosynthesis Protein SpsA, Chain A"/>
    <property type="match status" value="1"/>
</dbReference>
<dbReference type="EC" id="2.4.-.-" evidence="4"/>
<keyword evidence="1 4" id="KW-0808">Transferase</keyword>
<evidence type="ECO:0000259" key="2">
    <source>
        <dbReference type="Pfam" id="PF00535"/>
    </source>
</evidence>
<reference evidence="4" key="1">
    <citation type="submission" date="2022-06" db="EMBL/GenBank/DDBJ databases">
        <title>Gramella sediminis sp. nov., isolated from deep-sea sediment of the Indian Ocean.</title>
        <authorList>
            <person name="Yang L."/>
        </authorList>
    </citation>
    <scope>NUCLEOTIDE SEQUENCE</scope>
    <source>
        <strain evidence="4">HMD3159</strain>
    </source>
</reference>
<dbReference type="GO" id="GO:0016757">
    <property type="term" value="F:glycosyltransferase activity"/>
    <property type="evidence" value="ECO:0007669"/>
    <property type="project" value="UniProtKB-KW"/>
</dbReference>
<evidence type="ECO:0000313" key="5">
    <source>
        <dbReference type="Proteomes" id="UP001155077"/>
    </source>
</evidence>
<dbReference type="Pfam" id="PF00535">
    <property type="entry name" value="Glycos_transf_2"/>
    <property type="match status" value="1"/>
</dbReference>
<dbReference type="RefSeq" id="WP_252112046.1">
    <property type="nucleotide sequence ID" value="NZ_JAMSCK010000002.1"/>
</dbReference>
<dbReference type="InterPro" id="IPR050834">
    <property type="entry name" value="Glycosyltransf_2"/>
</dbReference>
<feature type="domain" description="Glycosyltransferase 2-like" evidence="2">
    <location>
        <begin position="11"/>
        <end position="146"/>
    </location>
</feature>
<evidence type="ECO:0000313" key="4">
    <source>
        <dbReference type="EMBL" id="MCM8569222.1"/>
    </source>
</evidence>
<feature type="domain" description="Galactosyltransferase C-terminal" evidence="3">
    <location>
        <begin position="190"/>
        <end position="240"/>
    </location>
</feature>
<dbReference type="InterPro" id="IPR001173">
    <property type="entry name" value="Glyco_trans_2-like"/>
</dbReference>
<dbReference type="Proteomes" id="UP001155077">
    <property type="component" value="Unassembled WGS sequence"/>
</dbReference>
<dbReference type="PANTHER" id="PTHR43685">
    <property type="entry name" value="GLYCOSYLTRANSFERASE"/>
    <property type="match status" value="1"/>
</dbReference>
<protein>
    <submittedName>
        <fullName evidence="4">Glycosyltransferase</fullName>
        <ecNumber evidence="4">2.4.-.-</ecNumber>
    </submittedName>
</protein>
<keyword evidence="4" id="KW-0328">Glycosyltransferase</keyword>
<dbReference type="InterPro" id="IPR029044">
    <property type="entry name" value="Nucleotide-diphossugar_trans"/>
</dbReference>
<keyword evidence="5" id="KW-1185">Reference proteome</keyword>
<name>A0ABT0Z0I3_9FLAO</name>
<dbReference type="PANTHER" id="PTHR43685:SF2">
    <property type="entry name" value="GLYCOSYLTRANSFERASE 2-LIKE DOMAIN-CONTAINING PROTEIN"/>
    <property type="match status" value="1"/>
</dbReference>
<comment type="caution">
    <text evidence="4">The sequence shown here is derived from an EMBL/GenBank/DDBJ whole genome shotgun (WGS) entry which is preliminary data.</text>
</comment>
<dbReference type="EMBL" id="JAMSCK010000002">
    <property type="protein sequence ID" value="MCM8569222.1"/>
    <property type="molecule type" value="Genomic_DNA"/>
</dbReference>
<sequence>MTESKADIKFSLVICTYSRADSVIRLMESVKRQTLYPFEILIIDSSEDEKTKIKLDEASYSSLSYYKVEGKDKGLTRQRNYGIKKVHQSSEIICFLDDDIVLEPEYFFQLIRTYKEKPEAVAVGGWIKEEISWKKVDENYQPAYNEFLIDGYVRKLGQRNVLRKRLGLLADKPPGYMPEFSHGFSTGFLPPSGKTYEVEYFMGGVSSYRKSLFNKIGFSSFFEGYGLYEDMDFCLRVSSIGKLYVHTGARVFHLHEESGRPDYFKYGKMMIRNGWYVWRMRYPSPKFKAWLKWISINILLLVIRIFNGFRNTNAFADSAGRIYSLSVLIFKKPEQI</sequence>
<dbReference type="Pfam" id="PF02709">
    <property type="entry name" value="Glyco_transf_7C"/>
    <property type="match status" value="1"/>
</dbReference>
<gene>
    <name evidence="4" type="ORF">NE848_07520</name>
</gene>
<dbReference type="CDD" id="cd00761">
    <property type="entry name" value="Glyco_tranf_GTA_type"/>
    <property type="match status" value="1"/>
</dbReference>
<evidence type="ECO:0000259" key="3">
    <source>
        <dbReference type="Pfam" id="PF02709"/>
    </source>
</evidence>
<dbReference type="SUPFAM" id="SSF53448">
    <property type="entry name" value="Nucleotide-diphospho-sugar transferases"/>
    <property type="match status" value="1"/>
</dbReference>
<organism evidence="4 5">
    <name type="scientific">Gramella jeungdoensis</name>
    <dbReference type="NCBI Taxonomy" id="708091"/>
    <lineage>
        <taxon>Bacteria</taxon>
        <taxon>Pseudomonadati</taxon>
        <taxon>Bacteroidota</taxon>
        <taxon>Flavobacteriia</taxon>
        <taxon>Flavobacteriales</taxon>
        <taxon>Flavobacteriaceae</taxon>
        <taxon>Christiangramia</taxon>
    </lineage>
</organism>
<proteinExistence type="predicted"/>
<dbReference type="InterPro" id="IPR027791">
    <property type="entry name" value="Galactosyl_T_C"/>
</dbReference>
<accession>A0ABT0Z0I3</accession>
<evidence type="ECO:0000256" key="1">
    <source>
        <dbReference type="ARBA" id="ARBA00022679"/>
    </source>
</evidence>